<proteinExistence type="predicted"/>
<dbReference type="Proteomes" id="UP001201844">
    <property type="component" value="Unassembled WGS sequence"/>
</dbReference>
<comment type="caution">
    <text evidence="1">The sequence shown here is derived from an EMBL/GenBank/DDBJ whole genome shotgun (WGS) entry which is preliminary data.</text>
</comment>
<keyword evidence="2" id="KW-1185">Reference proteome</keyword>
<accession>A0ABT0CNE6</accession>
<gene>
    <name evidence="1" type="ORF">MKI86_13275</name>
</gene>
<reference evidence="1 2" key="1">
    <citation type="submission" date="2022-02" db="EMBL/GenBank/DDBJ databases">
        <title>Shinella B3.7 sp. nov., isolated from Sediment (Zhairuo Island).</title>
        <authorList>
            <person name="Chen G."/>
        </authorList>
    </citation>
    <scope>NUCLEOTIDE SEQUENCE [LARGE SCALE GENOMIC DNA]</scope>
    <source>
        <strain evidence="1 2">B3.7</strain>
        <plasmid evidence="1">unnamed</plasmid>
    </source>
</reference>
<organism evidence="1 2">
    <name type="scientific">Shinella sedimenti</name>
    <dbReference type="NCBI Taxonomy" id="2919913"/>
    <lineage>
        <taxon>Bacteria</taxon>
        <taxon>Pseudomonadati</taxon>
        <taxon>Pseudomonadota</taxon>
        <taxon>Alphaproteobacteria</taxon>
        <taxon>Hyphomicrobiales</taxon>
        <taxon>Rhizobiaceae</taxon>
        <taxon>Shinella</taxon>
    </lineage>
</organism>
<evidence type="ECO:0000313" key="1">
    <source>
        <dbReference type="EMBL" id="MCJ8150116.1"/>
    </source>
</evidence>
<protein>
    <submittedName>
        <fullName evidence="1">Uncharacterized protein</fullName>
    </submittedName>
</protein>
<keyword evidence="1" id="KW-0614">Plasmid</keyword>
<geneLocation type="plasmid" evidence="1">
    <name>unnamed</name>
</geneLocation>
<dbReference type="RefSeq" id="WP_241601388.1">
    <property type="nucleotide sequence ID" value="NZ_JAKVIN010000005.1"/>
</dbReference>
<dbReference type="EMBL" id="JAKVIN010000005">
    <property type="protein sequence ID" value="MCJ8150116.1"/>
    <property type="molecule type" value="Genomic_DNA"/>
</dbReference>
<evidence type="ECO:0000313" key="2">
    <source>
        <dbReference type="Proteomes" id="UP001201844"/>
    </source>
</evidence>
<sequence length="104" mass="11157">MGDDASITFDSPVTPFEQKAKAIGAKGDFNGVAHPVYSLSIPVSSLWPRVADVAATRFATSILYDVPRDKKTAPRIKAVVERAGACTPSPHNQMTRLNAEKTNS</sequence>
<name>A0ABT0CNE6_9HYPH</name>